<evidence type="ECO:0000256" key="5">
    <source>
        <dbReference type="ARBA" id="ARBA00022691"/>
    </source>
</evidence>
<accession>A0AAU7JGQ0</accession>
<protein>
    <submittedName>
        <fullName evidence="7">Precorrin-6y C5,15-methyltransferase (Decarboxylating) subunit CbiE</fullName>
    </submittedName>
</protein>
<dbReference type="InterPro" id="IPR050714">
    <property type="entry name" value="Cobalamin_biosynth_MTase"/>
</dbReference>
<dbReference type="CDD" id="cd11644">
    <property type="entry name" value="Precorrin-6Y-MT"/>
    <property type="match status" value="1"/>
</dbReference>
<keyword evidence="4" id="KW-0808">Transferase</keyword>
<dbReference type="InterPro" id="IPR000878">
    <property type="entry name" value="4pyrrol_Mease"/>
</dbReference>
<evidence type="ECO:0000256" key="2">
    <source>
        <dbReference type="ARBA" id="ARBA00022573"/>
    </source>
</evidence>
<dbReference type="RefSeq" id="WP_406856428.1">
    <property type="nucleotide sequence ID" value="NZ_CP157484.1"/>
</dbReference>
<dbReference type="Pfam" id="PF00590">
    <property type="entry name" value="TP_methylase"/>
    <property type="match status" value="1"/>
</dbReference>
<evidence type="ECO:0000259" key="6">
    <source>
        <dbReference type="Pfam" id="PF00590"/>
    </source>
</evidence>
<name>A0AAU7JGQ0_9HYPH</name>
<dbReference type="InterPro" id="IPR014776">
    <property type="entry name" value="4pyrrole_Mease_sub2"/>
</dbReference>
<reference evidence="7" key="1">
    <citation type="submission" date="2024-05" db="EMBL/GenBank/DDBJ databases">
        <authorList>
            <person name="Kim S."/>
            <person name="Heo J."/>
            <person name="Choi H."/>
            <person name="Choi Y."/>
            <person name="Kwon S.-W."/>
            <person name="Kim Y."/>
        </authorList>
    </citation>
    <scope>NUCLEOTIDE SEQUENCE</scope>
    <source>
        <strain evidence="7">KACC 23698</strain>
    </source>
</reference>
<dbReference type="InterPro" id="IPR012818">
    <property type="entry name" value="CbiE"/>
</dbReference>
<dbReference type="EMBL" id="CP157484">
    <property type="protein sequence ID" value="XBO39583.1"/>
    <property type="molecule type" value="Genomic_DNA"/>
</dbReference>
<dbReference type="GO" id="GO:0032259">
    <property type="term" value="P:methylation"/>
    <property type="evidence" value="ECO:0007669"/>
    <property type="project" value="UniProtKB-KW"/>
</dbReference>
<dbReference type="SUPFAM" id="SSF53335">
    <property type="entry name" value="S-adenosyl-L-methionine-dependent methyltransferases"/>
    <property type="match status" value="1"/>
</dbReference>
<comment type="pathway">
    <text evidence="1">Cofactor biosynthesis; adenosylcobalamin biosynthesis.</text>
</comment>
<evidence type="ECO:0000256" key="4">
    <source>
        <dbReference type="ARBA" id="ARBA00022679"/>
    </source>
</evidence>
<dbReference type="InterPro" id="IPR014777">
    <property type="entry name" value="4pyrrole_Mease_sub1"/>
</dbReference>
<dbReference type="PANTHER" id="PTHR43182">
    <property type="entry name" value="COBALT-PRECORRIN-6B C(15)-METHYLTRANSFERASE (DECARBOXYLATING)"/>
    <property type="match status" value="1"/>
</dbReference>
<dbReference type="CDD" id="cd02440">
    <property type="entry name" value="AdoMet_MTases"/>
    <property type="match status" value="1"/>
</dbReference>
<dbReference type="PANTHER" id="PTHR43182:SF1">
    <property type="entry name" value="COBALT-PRECORRIN-7 C(5)-METHYLTRANSFERASE"/>
    <property type="match status" value="1"/>
</dbReference>
<keyword evidence="5" id="KW-0949">S-adenosyl-L-methionine</keyword>
<evidence type="ECO:0000313" key="7">
    <source>
        <dbReference type="EMBL" id="XBO39583.1"/>
    </source>
</evidence>
<dbReference type="SUPFAM" id="SSF53790">
    <property type="entry name" value="Tetrapyrrole methylase"/>
    <property type="match status" value="1"/>
</dbReference>
<gene>
    <name evidence="7" type="primary">cbiE</name>
    <name evidence="7" type="ORF">ABEG18_02015</name>
</gene>
<dbReference type="InterPro" id="IPR029063">
    <property type="entry name" value="SAM-dependent_MTases_sf"/>
</dbReference>
<dbReference type="NCBIfam" id="TIGR02467">
    <property type="entry name" value="CbiE"/>
    <property type="match status" value="1"/>
</dbReference>
<dbReference type="InterPro" id="IPR014008">
    <property type="entry name" value="Cbl_synth_MTase_CbiT"/>
</dbReference>
<dbReference type="Gene3D" id="3.40.50.150">
    <property type="entry name" value="Vaccinia Virus protein VP39"/>
    <property type="match status" value="1"/>
</dbReference>
<dbReference type="Gene3D" id="3.30.950.10">
    <property type="entry name" value="Methyltransferase, Cobalt-precorrin-4 Transmethylase, Domain 2"/>
    <property type="match status" value="1"/>
</dbReference>
<evidence type="ECO:0000256" key="1">
    <source>
        <dbReference type="ARBA" id="ARBA00004953"/>
    </source>
</evidence>
<dbReference type="Pfam" id="PF01135">
    <property type="entry name" value="PCMT"/>
    <property type="match status" value="1"/>
</dbReference>
<keyword evidence="3" id="KW-0489">Methyltransferase</keyword>
<dbReference type="GO" id="GO:0008276">
    <property type="term" value="F:protein methyltransferase activity"/>
    <property type="evidence" value="ECO:0007669"/>
    <property type="project" value="InterPro"/>
</dbReference>
<dbReference type="AlphaFoldDB" id="A0AAU7JGQ0"/>
<dbReference type="NCBIfam" id="TIGR02469">
    <property type="entry name" value="CbiT"/>
    <property type="match status" value="1"/>
</dbReference>
<evidence type="ECO:0000256" key="3">
    <source>
        <dbReference type="ARBA" id="ARBA00022603"/>
    </source>
</evidence>
<organism evidence="7">
    <name type="scientific">Alsobacter sp. KACC 23698</name>
    <dbReference type="NCBI Taxonomy" id="3149229"/>
    <lineage>
        <taxon>Bacteria</taxon>
        <taxon>Pseudomonadati</taxon>
        <taxon>Pseudomonadota</taxon>
        <taxon>Alphaproteobacteria</taxon>
        <taxon>Hyphomicrobiales</taxon>
        <taxon>Alsobacteraceae</taxon>
        <taxon>Alsobacter</taxon>
    </lineage>
</organism>
<dbReference type="PIRSF" id="PIRSF036428">
    <property type="entry name" value="CobL"/>
    <property type="match status" value="1"/>
</dbReference>
<dbReference type="Gene3D" id="3.40.1010.10">
    <property type="entry name" value="Cobalt-precorrin-4 Transmethylase, Domain 1"/>
    <property type="match status" value="1"/>
</dbReference>
<dbReference type="GO" id="GO:0009236">
    <property type="term" value="P:cobalamin biosynthetic process"/>
    <property type="evidence" value="ECO:0007669"/>
    <property type="project" value="UniProtKB-KW"/>
</dbReference>
<proteinExistence type="predicted"/>
<keyword evidence="2" id="KW-0169">Cobalamin biosynthesis</keyword>
<dbReference type="InterPro" id="IPR006365">
    <property type="entry name" value="Cbl_synth_CobL"/>
</dbReference>
<feature type="domain" description="Tetrapyrrole methylase" evidence="6">
    <location>
        <begin position="13"/>
        <end position="197"/>
    </location>
</feature>
<sequence length="414" mass="43591">MTPDPEAAPQRWLSIVGIGEDGLDGLSPAARRLIEQAELVVGGERHLAFVEGVGPGRRMTWPSPLTDAVPRILEQRGRPVCVLASGDPFFYGVGATLAPHVDAEEVVCLPAPSAFSLAAARLGWALQDCALVSLHGRAFERIAPHLQPGARILALSWDGSTPARLAAHLSAHGMGRSRLTVCEAMGGPRERLTTMAAQDFALQEVDPLNLVAVEIVADRDAAVLSLAAGLPDALFETDGQITKREIRAMTLSALAPRRGQLLWDVGAGSGSVAVEWMLRHPANRAVAVEARPDRAARIARNALALGVPDLSIREGRAPAALDGLPPPDAVFVGGGATDPAVLDAAWAALPDGGRFVVNAVTLETQAELIARHRRFGGDLVSVQIARADAVGPFHGWRPAMPVVQWAVSKGPGRP</sequence>
<dbReference type="InterPro" id="IPR035996">
    <property type="entry name" value="4pyrrol_Methylase_sf"/>
</dbReference>